<evidence type="ECO:0000256" key="1">
    <source>
        <dbReference type="SAM" id="Coils"/>
    </source>
</evidence>
<keyword evidence="3" id="KW-0808">Transferase</keyword>
<dbReference type="Gene3D" id="3.40.50.300">
    <property type="entry name" value="P-loop containing nucleotide triphosphate hydrolases"/>
    <property type="match status" value="1"/>
</dbReference>
<evidence type="ECO:0000313" key="3">
    <source>
        <dbReference type="EMBL" id="ATQ70790.1"/>
    </source>
</evidence>
<dbReference type="AlphaFoldDB" id="A0A2D2D6Z0"/>
<dbReference type="NCBIfam" id="NF045780">
    <property type="entry name" value="TrlF_fam_ATP"/>
    <property type="match status" value="1"/>
</dbReference>
<evidence type="ECO:0000313" key="4">
    <source>
        <dbReference type="Proteomes" id="UP000230709"/>
    </source>
</evidence>
<dbReference type="GO" id="GO:0005524">
    <property type="term" value="F:ATP binding"/>
    <property type="evidence" value="ECO:0007669"/>
    <property type="project" value="InterPro"/>
</dbReference>
<dbReference type="KEGG" id="mtw:CQW49_22715"/>
<dbReference type="RefSeq" id="WP_099832009.1">
    <property type="nucleotide sequence ID" value="NZ_CP023739.1"/>
</dbReference>
<keyword evidence="4" id="KW-1185">Reference proteome</keyword>
<dbReference type="InterPro" id="IPR054787">
    <property type="entry name" value="TrlF_ATPase"/>
</dbReference>
<dbReference type="GO" id="GO:0016740">
    <property type="term" value="F:transferase activity"/>
    <property type="evidence" value="ECO:0007669"/>
    <property type="project" value="UniProtKB-KW"/>
</dbReference>
<proteinExistence type="predicted"/>
<accession>A0A2D2D6Z0</accession>
<dbReference type="SUPFAM" id="SSF52540">
    <property type="entry name" value="P-loop containing nucleoside triphosphate hydrolases"/>
    <property type="match status" value="1"/>
</dbReference>
<dbReference type="InterPro" id="IPR003959">
    <property type="entry name" value="ATPase_AAA_core"/>
</dbReference>
<dbReference type="Proteomes" id="UP000230709">
    <property type="component" value="Plasmid pOB3b2"/>
</dbReference>
<dbReference type="Pfam" id="PF13304">
    <property type="entry name" value="AAA_21"/>
    <property type="match status" value="1"/>
</dbReference>
<feature type="domain" description="ATPase AAA-type core" evidence="2">
    <location>
        <begin position="846"/>
        <end position="921"/>
    </location>
</feature>
<gene>
    <name evidence="3" type="ORF">CQW49_22715</name>
</gene>
<evidence type="ECO:0000259" key="2">
    <source>
        <dbReference type="Pfam" id="PF13304"/>
    </source>
</evidence>
<reference evidence="4" key="1">
    <citation type="submission" date="2017-10" db="EMBL/GenBank/DDBJ databases">
        <title>Completed PacBio SMRT sequence of Methylosinus trichosporium OB3b reveals presence of a third large plasmid.</title>
        <authorList>
            <person name="Charles T.C."/>
            <person name="Lynch M.D.J."/>
            <person name="Heil J.R."/>
            <person name="Cheng J."/>
        </authorList>
    </citation>
    <scope>NUCLEOTIDE SEQUENCE [LARGE SCALE GENOMIC DNA]</scope>
    <source>
        <strain evidence="4">OB3b</strain>
        <plasmid evidence="4">pob3b2</plasmid>
    </source>
</reference>
<protein>
    <submittedName>
        <fullName evidence="3">Phosphotransferase</fullName>
    </submittedName>
</protein>
<dbReference type="InterPro" id="IPR027417">
    <property type="entry name" value="P-loop_NTPase"/>
</dbReference>
<organism evidence="3 4">
    <name type="scientific">Methylosinus trichosporium (strain ATCC 35070 / NCIMB 11131 / UNIQEM 75 / OB3b)</name>
    <dbReference type="NCBI Taxonomy" id="595536"/>
    <lineage>
        <taxon>Bacteria</taxon>
        <taxon>Pseudomonadati</taxon>
        <taxon>Pseudomonadota</taxon>
        <taxon>Alphaproteobacteria</taxon>
        <taxon>Hyphomicrobiales</taxon>
        <taxon>Methylocystaceae</taxon>
        <taxon>Methylosinus</taxon>
    </lineage>
</organism>
<geneLocation type="plasmid" evidence="4">
    <name>pob3b2</name>
</geneLocation>
<dbReference type="EMBL" id="CP023739">
    <property type="protein sequence ID" value="ATQ70790.1"/>
    <property type="molecule type" value="Genomic_DNA"/>
</dbReference>
<name>A0A2D2D6Z0_METT3</name>
<feature type="coiled-coil region" evidence="1">
    <location>
        <begin position="661"/>
        <end position="695"/>
    </location>
</feature>
<keyword evidence="3" id="KW-0614">Plasmid</keyword>
<sequence>MSLNAGSVWRRWDPHVHFPGTVLNDQYTGHDAWEANLALLESRTPTIEAIGVTDYYNLDTYERLVESKVQGRLPKCGLIFPNIEMRLAYGTVKGNWVNVHLLVSPERSDHVAEARRFLARLTFDAYEDTFACTPEELIRLGHAAGATFGNRAALALGSEQFKVSFDQFREIYRKTAWARENTKIVVAGGDDGAGGLRDGSDAITRQEVLRFAHAVFASSPAQREFWLGERSASVDQLWDLYGGPKPCLHGSDGHDPSRSGAPDRDRFSWVKGDPTFDALRQACIDPAGRAFVGPTPPVSALPSQVIANVAIEGAAWAATPRLALNPGLVAIIGARGSGKTALADIIAAGCDALPETPNTQSFLQRASEFLVDTSVTIGWGEGDPERRRLIDDDGWFDRSPRARYLSQQFVDELCSSTGMTDALLKEIERVVFDSHGVSDRDGAVNFDDLLDLHATRHRQARAREETALTTVSERIGVELEKIKLVETYKAQIADKTRLIVQCEGDRAKLVSKGSEVRITRLQALTEAAEKVRGNVRHFNLQAQELLSLQDEVKDVRTNRVPEDLRETAEKHAAAGIRGDDWEPFRMDYTGPVDEVLSERLKKAQSSSASLKGRAPAPKSDLESPYLAEDAELHHQPLSVLEAEICRLERLVSVDKATSLKFAALSKKITDETALLERLKEKLADAEGARARADTLQTDRESIYRRVFEAIVAEEGVLNDLYLPIKSRLGDAGGTLGKLAFSVTRTADVAAWAKRGEEELLDLRRQGPFKGKGTLQQIAAQDLKDTWETGDPDAVSAAMKAFRQSYASDLIEHARVSKADQAEYRAWLKRFAQWLYSTDHVAIRYSVDYDNVDIRKLSPGTRGIVLLLLYLALDDADDRPLIIDQPEENLDPKSIFDELVGLFLRAKNKRQVIMVTHNANLVINTDADQIIVASVGTHAAGELPPITYTSGGLEDPKIRRAVCEILEGGERAFKERARRLRVRLQR</sequence>
<dbReference type="GO" id="GO:0016887">
    <property type="term" value="F:ATP hydrolysis activity"/>
    <property type="evidence" value="ECO:0007669"/>
    <property type="project" value="InterPro"/>
</dbReference>
<keyword evidence="1" id="KW-0175">Coiled coil</keyword>